<protein>
    <submittedName>
        <fullName evidence="7">Mif2/CENP-C like-domain-containing protein</fullName>
    </submittedName>
</protein>
<feature type="compositionally biased region" description="Polar residues" evidence="5">
    <location>
        <begin position="197"/>
        <end position="234"/>
    </location>
</feature>
<gene>
    <name evidence="7" type="ORF">POJ06DRAFT_119346</name>
</gene>
<dbReference type="Gene3D" id="2.60.120.10">
    <property type="entry name" value="Jelly Rolls"/>
    <property type="match status" value="1"/>
</dbReference>
<dbReference type="SUPFAM" id="SSF51182">
    <property type="entry name" value="RmlC-like cupins"/>
    <property type="match status" value="1"/>
</dbReference>
<dbReference type="InterPro" id="IPR014710">
    <property type="entry name" value="RmlC-like_jellyroll"/>
</dbReference>
<comment type="similarity">
    <text evidence="2">Belongs to the CENP-C/MIF2 family.</text>
</comment>
<dbReference type="PANTHER" id="PTHR16684">
    <property type="entry name" value="CENTROMERE PROTEIN C"/>
    <property type="match status" value="1"/>
</dbReference>
<dbReference type="RefSeq" id="XP_056043347.1">
    <property type="nucleotide sequence ID" value="XM_056184217.1"/>
</dbReference>
<evidence type="ECO:0000313" key="7">
    <source>
        <dbReference type="EMBL" id="KAJ8099897.1"/>
    </source>
</evidence>
<dbReference type="AlphaFoldDB" id="A0AAD7QQV2"/>
<evidence type="ECO:0000256" key="4">
    <source>
        <dbReference type="ARBA" id="ARBA00023242"/>
    </source>
</evidence>
<dbReference type="GeneID" id="80879383"/>
<feature type="domain" description="Mif2/CENP-C cupin" evidence="6">
    <location>
        <begin position="373"/>
        <end position="461"/>
    </location>
</feature>
<feature type="region of interest" description="Disordered" evidence="5">
    <location>
        <begin position="195"/>
        <end position="242"/>
    </location>
</feature>
<feature type="compositionally biased region" description="Low complexity" evidence="5">
    <location>
        <begin position="46"/>
        <end position="74"/>
    </location>
</feature>
<dbReference type="EMBL" id="JARPMG010000006">
    <property type="protein sequence ID" value="KAJ8099897.1"/>
    <property type="molecule type" value="Genomic_DNA"/>
</dbReference>
<feature type="region of interest" description="Disordered" evidence="5">
    <location>
        <begin position="119"/>
        <end position="149"/>
    </location>
</feature>
<evidence type="ECO:0000256" key="3">
    <source>
        <dbReference type="ARBA" id="ARBA00023125"/>
    </source>
</evidence>
<dbReference type="InterPro" id="IPR028386">
    <property type="entry name" value="CENP-C/Mif2/cnp3"/>
</dbReference>
<evidence type="ECO:0000256" key="5">
    <source>
        <dbReference type="SAM" id="MobiDB-lite"/>
    </source>
</evidence>
<dbReference type="InterPro" id="IPR025974">
    <property type="entry name" value="Mif2/CENP-C_cupin"/>
</dbReference>
<dbReference type="GO" id="GO:0051315">
    <property type="term" value="P:attachment of mitotic spindle microtubules to kinetochore"/>
    <property type="evidence" value="ECO:0007669"/>
    <property type="project" value="TreeGrafter"/>
</dbReference>
<accession>A0AAD7QQV2</accession>
<dbReference type="GO" id="GO:0051382">
    <property type="term" value="P:kinetochore assembly"/>
    <property type="evidence" value="ECO:0007669"/>
    <property type="project" value="InterPro"/>
</dbReference>
<dbReference type="GO" id="GO:0000776">
    <property type="term" value="C:kinetochore"/>
    <property type="evidence" value="ECO:0007669"/>
    <property type="project" value="InterPro"/>
</dbReference>
<evidence type="ECO:0000259" key="6">
    <source>
        <dbReference type="Pfam" id="PF11699"/>
    </source>
</evidence>
<name>A0AAD7QQV2_9ASCO</name>
<keyword evidence="8" id="KW-1185">Reference proteome</keyword>
<dbReference type="GO" id="GO:0019237">
    <property type="term" value="F:centromeric DNA binding"/>
    <property type="evidence" value="ECO:0007669"/>
    <property type="project" value="InterPro"/>
</dbReference>
<dbReference type="InterPro" id="IPR011051">
    <property type="entry name" value="RmlC_Cupin_sf"/>
</dbReference>
<reference evidence="7" key="1">
    <citation type="submission" date="2023-03" db="EMBL/GenBank/DDBJ databases">
        <title>Near-Complete genome sequence of Lipomyces tetrasporous NRRL Y-64009, an oleaginous yeast capable of growing on lignocellulosic hydrolysates.</title>
        <authorList>
            <consortium name="Lawrence Berkeley National Laboratory"/>
            <person name="Jagtap S.S."/>
            <person name="Liu J.-J."/>
            <person name="Walukiewicz H.E."/>
            <person name="Pangilinan J."/>
            <person name="Lipzen A."/>
            <person name="Ahrendt S."/>
            <person name="Koriabine M."/>
            <person name="Cobaugh K."/>
            <person name="Salamov A."/>
            <person name="Yoshinaga Y."/>
            <person name="Ng V."/>
            <person name="Daum C."/>
            <person name="Grigoriev I.V."/>
            <person name="Slininger P.J."/>
            <person name="Dien B.S."/>
            <person name="Jin Y.-S."/>
            <person name="Rao C.V."/>
        </authorList>
    </citation>
    <scope>NUCLEOTIDE SEQUENCE</scope>
    <source>
        <strain evidence="7">NRRL Y-64009</strain>
    </source>
</reference>
<evidence type="ECO:0000256" key="2">
    <source>
        <dbReference type="ARBA" id="ARBA00010291"/>
    </source>
</evidence>
<dbReference type="Pfam" id="PF11699">
    <property type="entry name" value="CENP-C_C"/>
    <property type="match status" value="1"/>
</dbReference>
<comment type="caution">
    <text evidence="7">The sequence shown here is derived from an EMBL/GenBank/DDBJ whole genome shotgun (WGS) entry which is preliminary data.</text>
</comment>
<dbReference type="Proteomes" id="UP001217417">
    <property type="component" value="Unassembled WGS sequence"/>
</dbReference>
<feature type="region of interest" description="Disordered" evidence="5">
    <location>
        <begin position="46"/>
        <end position="95"/>
    </location>
</feature>
<dbReference type="GO" id="GO:0005634">
    <property type="term" value="C:nucleus"/>
    <property type="evidence" value="ECO:0007669"/>
    <property type="project" value="UniProtKB-SubCell"/>
</dbReference>
<keyword evidence="3" id="KW-0238">DNA-binding</keyword>
<evidence type="ECO:0000256" key="1">
    <source>
        <dbReference type="ARBA" id="ARBA00004123"/>
    </source>
</evidence>
<organism evidence="7 8">
    <name type="scientific">Lipomyces tetrasporus</name>
    <dbReference type="NCBI Taxonomy" id="54092"/>
    <lineage>
        <taxon>Eukaryota</taxon>
        <taxon>Fungi</taxon>
        <taxon>Dikarya</taxon>
        <taxon>Ascomycota</taxon>
        <taxon>Saccharomycotina</taxon>
        <taxon>Lipomycetes</taxon>
        <taxon>Lipomycetales</taxon>
        <taxon>Lipomycetaceae</taxon>
        <taxon>Lipomyces</taxon>
    </lineage>
</organism>
<dbReference type="PANTHER" id="PTHR16684:SF11">
    <property type="entry name" value="CENTROMERE PROTEIN C"/>
    <property type="match status" value="1"/>
</dbReference>
<evidence type="ECO:0000313" key="8">
    <source>
        <dbReference type="Proteomes" id="UP001217417"/>
    </source>
</evidence>
<comment type="subcellular location">
    <subcellularLocation>
        <location evidence="1">Nucleus</location>
    </subcellularLocation>
</comment>
<proteinExistence type="inferred from homology"/>
<dbReference type="GO" id="GO:0051455">
    <property type="term" value="P:spindle attachment to meiosis I kinetochore"/>
    <property type="evidence" value="ECO:0007669"/>
    <property type="project" value="TreeGrafter"/>
</dbReference>
<keyword evidence="4" id="KW-0539">Nucleus</keyword>
<sequence>MPLLSIDQVLSRVDGGAARANVLISPTSQITPTPIEKHASLLSSLESSMTTQLNTPPRSSPSPATSATPSLTSSPPSPPLTNPDRPCKTQDAVIDDDCRSMTSSLKKARRRFSLGCLDVDSDDEETSQDVRPAQDSHHGDISLLESSSAPILSDRRSMLIEAADEEPDHVLSGSEDVEDVFAQFVEDVDSAEEYAMRSSSPLSSRRTKISKTATAGQTATMPISPVKNDSNSVNCEDEPVRRSSRTRMKPLEYWKNERIVYNLVRDEEQGHAVPAIKSIVRPSSAVREKLPKSSKRKFSLTSLEPYTASRNFRTRRAVERDVKGDFDMVNESDAEEIVTEVEAYSTGERITRRVAIPSTALPYIAVSNSSSNFEFAKTFEEDGGFLATGILRLPANTGCKGCRKTRANALVFCVLEGTVKVVLNQEVAFRIRRSGHFLVPRGNSYSLESVGNKMAVLFYAQGTDSFFNAVENNPETLEKI</sequence>